<dbReference type="Gene3D" id="3.30.70.920">
    <property type="match status" value="1"/>
</dbReference>
<evidence type="ECO:0000256" key="2">
    <source>
        <dbReference type="ARBA" id="ARBA00023125"/>
    </source>
</evidence>
<gene>
    <name evidence="5" type="ORF">DU500_07945</name>
</gene>
<dbReference type="OrthoDB" id="183514at2157"/>
<keyword evidence="1" id="KW-0805">Transcription regulation</keyword>
<sequence length="171" mass="18905">MTENTTAYSDIDEKDLEILEQVENDFDVGLETLSQGLGLSKSAIHYRIEKLKENGIIEGVTADVDPLALGLEMVSITDVSVTHEEGYSENIGEKITTISGVEQVFYTMGDVDFVVVSRVQTRDQLNDLIEEIVAIDGVNETSSKFVMEEFHGARNVTENLTRAARDTILDS</sequence>
<organism evidence="5 6">
    <name type="scientific">Haloplanus rubicundus</name>
    <dbReference type="NCBI Taxonomy" id="1547898"/>
    <lineage>
        <taxon>Archaea</taxon>
        <taxon>Methanobacteriati</taxon>
        <taxon>Methanobacteriota</taxon>
        <taxon>Stenosarchaea group</taxon>
        <taxon>Halobacteria</taxon>
        <taxon>Halobacteriales</taxon>
        <taxon>Haloferacaceae</taxon>
        <taxon>Haloplanus</taxon>
    </lineage>
</organism>
<dbReference type="InterPro" id="IPR036390">
    <property type="entry name" value="WH_DNA-bd_sf"/>
</dbReference>
<proteinExistence type="predicted"/>
<dbReference type="EMBL" id="CP031150">
    <property type="protein sequence ID" value="AXG06361.1"/>
    <property type="molecule type" value="Genomic_DNA"/>
</dbReference>
<dbReference type="RefSeq" id="WP_114585500.1">
    <property type="nucleotide sequence ID" value="NZ_CP031150.1"/>
</dbReference>
<dbReference type="Pfam" id="PF13412">
    <property type="entry name" value="HTH_24"/>
    <property type="match status" value="1"/>
</dbReference>
<dbReference type="AlphaFoldDB" id="A0A345E2D9"/>
<evidence type="ECO:0000256" key="3">
    <source>
        <dbReference type="ARBA" id="ARBA00023163"/>
    </source>
</evidence>
<name>A0A345E2D9_9EURY</name>
<dbReference type="PROSITE" id="PS50956">
    <property type="entry name" value="HTH_ASNC_2"/>
    <property type="match status" value="1"/>
</dbReference>
<dbReference type="SUPFAM" id="SSF54909">
    <property type="entry name" value="Dimeric alpha+beta barrel"/>
    <property type="match status" value="1"/>
</dbReference>
<dbReference type="GO" id="GO:0005829">
    <property type="term" value="C:cytosol"/>
    <property type="evidence" value="ECO:0007669"/>
    <property type="project" value="TreeGrafter"/>
</dbReference>
<dbReference type="PANTHER" id="PTHR30154">
    <property type="entry name" value="LEUCINE-RESPONSIVE REGULATORY PROTEIN"/>
    <property type="match status" value="1"/>
</dbReference>
<dbReference type="PRINTS" id="PR00033">
    <property type="entry name" value="HTHASNC"/>
</dbReference>
<keyword evidence="6" id="KW-1185">Reference proteome</keyword>
<dbReference type="GO" id="GO:0043565">
    <property type="term" value="F:sequence-specific DNA binding"/>
    <property type="evidence" value="ECO:0007669"/>
    <property type="project" value="InterPro"/>
</dbReference>
<dbReference type="PANTHER" id="PTHR30154:SF34">
    <property type="entry name" value="TRANSCRIPTIONAL REGULATOR AZLB"/>
    <property type="match status" value="1"/>
</dbReference>
<evidence type="ECO:0000259" key="4">
    <source>
        <dbReference type="PROSITE" id="PS50956"/>
    </source>
</evidence>
<keyword evidence="3" id="KW-0804">Transcription</keyword>
<dbReference type="InterPro" id="IPR036388">
    <property type="entry name" value="WH-like_DNA-bd_sf"/>
</dbReference>
<dbReference type="Gene3D" id="1.10.10.10">
    <property type="entry name" value="Winged helix-like DNA-binding domain superfamily/Winged helix DNA-binding domain"/>
    <property type="match status" value="1"/>
</dbReference>
<dbReference type="Pfam" id="PF01037">
    <property type="entry name" value="AsnC_trans_reg"/>
    <property type="match status" value="1"/>
</dbReference>
<accession>A0A345E2D9</accession>
<keyword evidence="2" id="KW-0238">DNA-binding</keyword>
<evidence type="ECO:0000313" key="6">
    <source>
        <dbReference type="Proteomes" id="UP000253273"/>
    </source>
</evidence>
<dbReference type="Proteomes" id="UP000253273">
    <property type="component" value="Chromosome"/>
</dbReference>
<dbReference type="InterPro" id="IPR019887">
    <property type="entry name" value="Tscrpt_reg_AsnC/Lrp_C"/>
</dbReference>
<dbReference type="KEGG" id="haj:DU500_07945"/>
<protein>
    <submittedName>
        <fullName evidence="5">Lrp/AsnC family transcriptional regulator</fullName>
    </submittedName>
</protein>
<evidence type="ECO:0000313" key="5">
    <source>
        <dbReference type="EMBL" id="AXG06361.1"/>
    </source>
</evidence>
<feature type="domain" description="HTH asnC-type" evidence="4">
    <location>
        <begin position="11"/>
        <end position="72"/>
    </location>
</feature>
<dbReference type="InterPro" id="IPR011008">
    <property type="entry name" value="Dimeric_a/b-barrel"/>
</dbReference>
<dbReference type="SUPFAM" id="SSF46785">
    <property type="entry name" value="Winged helix' DNA-binding domain"/>
    <property type="match status" value="1"/>
</dbReference>
<evidence type="ECO:0000256" key="1">
    <source>
        <dbReference type="ARBA" id="ARBA00023015"/>
    </source>
</evidence>
<dbReference type="InterPro" id="IPR000485">
    <property type="entry name" value="AsnC-type_HTH_dom"/>
</dbReference>
<dbReference type="InterPro" id="IPR019888">
    <property type="entry name" value="Tscrpt_reg_AsnC-like"/>
</dbReference>
<reference evidence="5 6" key="1">
    <citation type="submission" date="2018-07" db="EMBL/GenBank/DDBJ databases">
        <title>Genome sequences of Haloplanus sp. CBA1113.</title>
        <authorList>
            <person name="Kim Y.B."/>
            <person name="Roh S.W."/>
        </authorList>
    </citation>
    <scope>NUCLEOTIDE SEQUENCE [LARGE SCALE GENOMIC DNA]</scope>
    <source>
        <strain evidence="5 6">CBA1113</strain>
    </source>
</reference>
<dbReference type="GO" id="GO:0043200">
    <property type="term" value="P:response to amino acid"/>
    <property type="evidence" value="ECO:0007669"/>
    <property type="project" value="TreeGrafter"/>
</dbReference>
<dbReference type="GeneID" id="37283308"/>
<dbReference type="SMART" id="SM00344">
    <property type="entry name" value="HTH_ASNC"/>
    <property type="match status" value="1"/>
</dbReference>